<dbReference type="AlphaFoldDB" id="A0A8H7MFH2"/>
<dbReference type="GO" id="GO:0004722">
    <property type="term" value="F:protein serine/threonine phosphatase activity"/>
    <property type="evidence" value="ECO:0007669"/>
    <property type="project" value="InterPro"/>
</dbReference>
<evidence type="ECO:0000256" key="5">
    <source>
        <dbReference type="SAM" id="MobiDB-lite"/>
    </source>
</evidence>
<reference evidence="7" key="1">
    <citation type="submission" date="2018-12" db="EMBL/GenBank/DDBJ databases">
        <authorList>
            <person name="Syme R.A."/>
            <person name="Farfan-Caceres L."/>
            <person name="Lichtenzveig J."/>
        </authorList>
    </citation>
    <scope>NUCLEOTIDE SEQUENCE</scope>
    <source>
        <strain evidence="7">Al4</strain>
    </source>
</reference>
<evidence type="ECO:0000313" key="8">
    <source>
        <dbReference type="Proteomes" id="UP000651452"/>
    </source>
</evidence>
<gene>
    <name evidence="7" type="ORF">EKO04_010651</name>
</gene>
<dbReference type="PROSITE" id="PS51746">
    <property type="entry name" value="PPM_2"/>
    <property type="match status" value="1"/>
</dbReference>
<dbReference type="Gene3D" id="3.60.40.10">
    <property type="entry name" value="PPM-type phosphatase domain"/>
    <property type="match status" value="1"/>
</dbReference>
<evidence type="ECO:0000256" key="3">
    <source>
        <dbReference type="ARBA" id="ARBA00022912"/>
    </source>
</evidence>
<keyword evidence="2 4" id="KW-0378">Hydrolase</keyword>
<sequence>MTNMMHRIRRSLDRGRGAGVSSTDTNAVQITDVGTSVIQGARPHQEDRFIALQPGSFKSNQDIALFAVFDGHAGANVAEHSRKTLADYIDATLSKTTPHSQETYKAAIQEALDQEDKDADREGWDDGSTLALVLIDTAQKILVEADIGDSHVMLAEHTRRNKKDQNKLNKLDHTLRAHHLAKVEKKRIEDAGGEVKYDTGTPRVGALAMSRSMGDLDLKLPRVNRLAGHNLTDLDGVETGLKPGRKASADLVINKAHFNVRNLGGESLLFLCSDGIGEARDAEVATQQATRWKSEGRPAKQIAADMASRAGKVKNSDNVTVLVVCLETSIDAQ</sequence>
<keyword evidence="1" id="KW-0479">Metal-binding</keyword>
<dbReference type="InterPro" id="IPR036457">
    <property type="entry name" value="PPM-type-like_dom_sf"/>
</dbReference>
<evidence type="ECO:0000313" key="7">
    <source>
        <dbReference type="EMBL" id="KAF9691252.1"/>
    </source>
</evidence>
<dbReference type="Proteomes" id="UP000651452">
    <property type="component" value="Unassembled WGS sequence"/>
</dbReference>
<dbReference type="SMART" id="SM00332">
    <property type="entry name" value="PP2Cc"/>
    <property type="match status" value="1"/>
</dbReference>
<comment type="similarity">
    <text evidence="4">Belongs to the PP2C family.</text>
</comment>
<feature type="domain" description="PPM-type phosphatase" evidence="6">
    <location>
        <begin position="32"/>
        <end position="326"/>
    </location>
</feature>
<dbReference type="GO" id="GO:0046872">
    <property type="term" value="F:metal ion binding"/>
    <property type="evidence" value="ECO:0007669"/>
    <property type="project" value="UniProtKB-KW"/>
</dbReference>
<protein>
    <recommendedName>
        <fullName evidence="6">PPM-type phosphatase domain-containing protein</fullName>
    </recommendedName>
</protein>
<dbReference type="EMBL" id="RZGK01000021">
    <property type="protein sequence ID" value="KAF9691252.1"/>
    <property type="molecule type" value="Genomic_DNA"/>
</dbReference>
<dbReference type="InterPro" id="IPR000222">
    <property type="entry name" value="PP2C_BS"/>
</dbReference>
<evidence type="ECO:0000256" key="1">
    <source>
        <dbReference type="ARBA" id="ARBA00022723"/>
    </source>
</evidence>
<keyword evidence="8" id="KW-1185">Reference proteome</keyword>
<evidence type="ECO:0000256" key="4">
    <source>
        <dbReference type="RuleBase" id="RU003465"/>
    </source>
</evidence>
<feature type="region of interest" description="Disordered" evidence="5">
    <location>
        <begin position="1"/>
        <end position="23"/>
    </location>
</feature>
<name>A0A8H7MFH2_9PLEO</name>
<keyword evidence="3 4" id="KW-0904">Protein phosphatase</keyword>
<proteinExistence type="inferred from homology"/>
<dbReference type="PANTHER" id="PTHR47992">
    <property type="entry name" value="PROTEIN PHOSPHATASE"/>
    <property type="match status" value="1"/>
</dbReference>
<dbReference type="InterPro" id="IPR015655">
    <property type="entry name" value="PP2C"/>
</dbReference>
<dbReference type="InterPro" id="IPR001932">
    <property type="entry name" value="PPM-type_phosphatase-like_dom"/>
</dbReference>
<dbReference type="Pfam" id="PF00481">
    <property type="entry name" value="PP2C"/>
    <property type="match status" value="1"/>
</dbReference>
<accession>A0A8H7MFH2</accession>
<dbReference type="CDD" id="cd00143">
    <property type="entry name" value="PP2Cc"/>
    <property type="match status" value="1"/>
</dbReference>
<reference evidence="7" key="2">
    <citation type="submission" date="2020-09" db="EMBL/GenBank/DDBJ databases">
        <title>Reference genome assembly for Australian Ascochyta lentis isolate Al4.</title>
        <authorList>
            <person name="Lee R.C."/>
            <person name="Farfan-Caceres L.M."/>
            <person name="Debler J.W."/>
            <person name="Williams A.H."/>
            <person name="Henares B.M."/>
        </authorList>
    </citation>
    <scope>NUCLEOTIDE SEQUENCE</scope>
    <source>
        <strain evidence="7">Al4</strain>
    </source>
</reference>
<dbReference type="PROSITE" id="PS01032">
    <property type="entry name" value="PPM_1"/>
    <property type="match status" value="1"/>
</dbReference>
<evidence type="ECO:0000256" key="2">
    <source>
        <dbReference type="ARBA" id="ARBA00022801"/>
    </source>
</evidence>
<organism evidence="7 8">
    <name type="scientific">Ascochyta lentis</name>
    <dbReference type="NCBI Taxonomy" id="205686"/>
    <lineage>
        <taxon>Eukaryota</taxon>
        <taxon>Fungi</taxon>
        <taxon>Dikarya</taxon>
        <taxon>Ascomycota</taxon>
        <taxon>Pezizomycotina</taxon>
        <taxon>Dothideomycetes</taxon>
        <taxon>Pleosporomycetidae</taxon>
        <taxon>Pleosporales</taxon>
        <taxon>Pleosporineae</taxon>
        <taxon>Didymellaceae</taxon>
        <taxon>Ascochyta</taxon>
    </lineage>
</organism>
<dbReference type="OrthoDB" id="659at2759"/>
<dbReference type="SUPFAM" id="SSF81606">
    <property type="entry name" value="PP2C-like"/>
    <property type="match status" value="1"/>
</dbReference>
<comment type="caution">
    <text evidence="7">The sequence shown here is derived from an EMBL/GenBank/DDBJ whole genome shotgun (WGS) entry which is preliminary data.</text>
</comment>
<evidence type="ECO:0000259" key="6">
    <source>
        <dbReference type="PROSITE" id="PS51746"/>
    </source>
</evidence>